<dbReference type="InterPro" id="IPR011990">
    <property type="entry name" value="TPR-like_helical_dom_sf"/>
</dbReference>
<evidence type="ECO:0000256" key="1">
    <source>
        <dbReference type="PROSITE-ProRule" id="PRU00339"/>
    </source>
</evidence>
<dbReference type="Pfam" id="PF08241">
    <property type="entry name" value="Methyltransf_11"/>
    <property type="match status" value="1"/>
</dbReference>
<proteinExistence type="predicted"/>
<dbReference type="InterPro" id="IPR013216">
    <property type="entry name" value="Methyltransf_11"/>
</dbReference>
<dbReference type="Pfam" id="PF00515">
    <property type="entry name" value="TPR_1"/>
    <property type="match status" value="1"/>
</dbReference>
<dbReference type="Pfam" id="PF13432">
    <property type="entry name" value="TPR_16"/>
    <property type="match status" value="1"/>
</dbReference>
<keyword evidence="1" id="KW-0802">TPR repeat</keyword>
<name>A0A1B4V3C3_9GAMM</name>
<dbReference type="GO" id="GO:0008757">
    <property type="term" value="F:S-adenosylmethionine-dependent methyltransferase activity"/>
    <property type="evidence" value="ECO:0007669"/>
    <property type="project" value="InterPro"/>
</dbReference>
<protein>
    <submittedName>
        <fullName evidence="3">Methyltransferase</fullName>
    </submittedName>
</protein>
<dbReference type="InterPro" id="IPR019734">
    <property type="entry name" value="TPR_rpt"/>
</dbReference>
<sequence>MREALALVPQQVEWRNHLGSLLELGEDLAAAENCYRQVLAYQPNHPAARYNLGNVLNKRNLYPEALENLLKSFETFPNDPRVNLALGIALKAVGRLTEAICALRHAVALSPRYADAHNLLGFALQAVGDRRSAIACYEVALRMDPNHSDAANNLAVMLLAEGKRDQAVVHAQRAVQLRPEKAGYYCTLGVVCHALGERQKAIDAYRTALQLNPRLTEPRFFLAAYGEEEAPKRAPADYVRNLFDDYADIFDKTLVDRLGYRIPELLGTAVRRAVGNAATPLDVIDLGCGTGLCGKVLRGIARYLVGVDLSPKMINKARELNVYDELLIGDLLEPISISVRSYDLIVSADVFVYIGDLSRVFSACRRTLRSGGLLAFSTETDESADRFVLRSTGRYAHAPAYINQLAEEHELEFVVRESVVVRTEAGTPVAGELVVLRRQ</sequence>
<feature type="repeat" description="TPR" evidence="1">
    <location>
        <begin position="114"/>
        <end position="147"/>
    </location>
</feature>
<dbReference type="GO" id="GO:0097363">
    <property type="term" value="F:protein O-acetylglucosaminyltransferase activity"/>
    <property type="evidence" value="ECO:0007669"/>
    <property type="project" value="TreeGrafter"/>
</dbReference>
<dbReference type="GO" id="GO:0032259">
    <property type="term" value="P:methylation"/>
    <property type="evidence" value="ECO:0007669"/>
    <property type="project" value="UniProtKB-KW"/>
</dbReference>
<dbReference type="Pfam" id="PF13414">
    <property type="entry name" value="TPR_11"/>
    <property type="match status" value="1"/>
</dbReference>
<feature type="domain" description="Methyltransferase type 11" evidence="2">
    <location>
        <begin position="285"/>
        <end position="376"/>
    </location>
</feature>
<reference evidence="3 4" key="1">
    <citation type="submission" date="2015-08" db="EMBL/GenBank/DDBJ databases">
        <title>Complete genome sequence of Sulfurifustis variabilis.</title>
        <authorList>
            <person name="Miura A."/>
            <person name="Kojima H."/>
            <person name="Fukui M."/>
        </authorList>
    </citation>
    <scope>NUCLEOTIDE SEQUENCE [LARGE SCALE GENOMIC DNA]</scope>
    <source>
        <strain evidence="4">skN76</strain>
    </source>
</reference>
<dbReference type="Gene3D" id="1.25.40.10">
    <property type="entry name" value="Tetratricopeptide repeat domain"/>
    <property type="match status" value="3"/>
</dbReference>
<dbReference type="InterPro" id="IPR037919">
    <property type="entry name" value="OGT"/>
</dbReference>
<dbReference type="PROSITE" id="PS50005">
    <property type="entry name" value="TPR"/>
    <property type="match status" value="4"/>
</dbReference>
<evidence type="ECO:0000313" key="3">
    <source>
        <dbReference type="EMBL" id="BAU48048.1"/>
    </source>
</evidence>
<dbReference type="SMART" id="SM00028">
    <property type="entry name" value="TPR"/>
    <property type="match status" value="6"/>
</dbReference>
<keyword evidence="4" id="KW-1185">Reference proteome</keyword>
<dbReference type="KEGG" id="sva:SVA_1486"/>
<dbReference type="Gene3D" id="3.40.50.150">
    <property type="entry name" value="Vaccinia Virus protein VP39"/>
    <property type="match status" value="1"/>
</dbReference>
<evidence type="ECO:0000313" key="4">
    <source>
        <dbReference type="Proteomes" id="UP000218899"/>
    </source>
</evidence>
<dbReference type="SUPFAM" id="SSF48452">
    <property type="entry name" value="TPR-like"/>
    <property type="match status" value="1"/>
</dbReference>
<dbReference type="EMBL" id="AP014936">
    <property type="protein sequence ID" value="BAU48048.1"/>
    <property type="molecule type" value="Genomic_DNA"/>
</dbReference>
<dbReference type="CDD" id="cd02440">
    <property type="entry name" value="AdoMet_MTases"/>
    <property type="match status" value="1"/>
</dbReference>
<dbReference type="InterPro" id="IPR029063">
    <property type="entry name" value="SAM-dependent_MTases_sf"/>
</dbReference>
<accession>A0A1B4V3C3</accession>
<feature type="repeat" description="TPR" evidence="1">
    <location>
        <begin position="46"/>
        <end position="79"/>
    </location>
</feature>
<feature type="repeat" description="TPR" evidence="1">
    <location>
        <begin position="182"/>
        <end position="215"/>
    </location>
</feature>
<dbReference type="PANTHER" id="PTHR44366:SF1">
    <property type="entry name" value="UDP-N-ACETYLGLUCOSAMINE--PEPTIDE N-ACETYLGLUCOSAMINYLTRANSFERASE 110 KDA SUBUNIT"/>
    <property type="match status" value="1"/>
</dbReference>
<keyword evidence="3" id="KW-0808">Transferase</keyword>
<gene>
    <name evidence="3" type="ORF">SVA_1486</name>
</gene>
<dbReference type="GO" id="GO:0006493">
    <property type="term" value="P:protein O-linked glycosylation"/>
    <property type="evidence" value="ECO:0007669"/>
    <property type="project" value="InterPro"/>
</dbReference>
<dbReference type="AlphaFoldDB" id="A0A1B4V3C3"/>
<dbReference type="Proteomes" id="UP000218899">
    <property type="component" value="Chromosome"/>
</dbReference>
<dbReference type="Pfam" id="PF13431">
    <property type="entry name" value="TPR_17"/>
    <property type="match status" value="1"/>
</dbReference>
<keyword evidence="3" id="KW-0489">Methyltransferase</keyword>
<evidence type="ECO:0000259" key="2">
    <source>
        <dbReference type="Pfam" id="PF08241"/>
    </source>
</evidence>
<feature type="repeat" description="TPR" evidence="1">
    <location>
        <begin position="148"/>
        <end position="181"/>
    </location>
</feature>
<dbReference type="SUPFAM" id="SSF53335">
    <property type="entry name" value="S-adenosyl-L-methionine-dependent methyltransferases"/>
    <property type="match status" value="1"/>
</dbReference>
<dbReference type="PANTHER" id="PTHR44366">
    <property type="entry name" value="UDP-N-ACETYLGLUCOSAMINE--PEPTIDE N-ACETYLGLUCOSAMINYLTRANSFERASE 110 KDA SUBUNIT"/>
    <property type="match status" value="1"/>
</dbReference>
<organism evidence="3 4">
    <name type="scientific">Sulfurifustis variabilis</name>
    <dbReference type="NCBI Taxonomy" id="1675686"/>
    <lineage>
        <taxon>Bacteria</taxon>
        <taxon>Pseudomonadati</taxon>
        <taxon>Pseudomonadota</taxon>
        <taxon>Gammaproteobacteria</taxon>
        <taxon>Acidiferrobacterales</taxon>
        <taxon>Acidiferrobacteraceae</taxon>
        <taxon>Sulfurifustis</taxon>
    </lineage>
</organism>